<organism evidence="2 3">
    <name type="scientific">Bosea eneae</name>
    <dbReference type="NCBI Taxonomy" id="151454"/>
    <lineage>
        <taxon>Bacteria</taxon>
        <taxon>Pseudomonadati</taxon>
        <taxon>Pseudomonadota</taxon>
        <taxon>Alphaproteobacteria</taxon>
        <taxon>Hyphomicrobiales</taxon>
        <taxon>Boseaceae</taxon>
        <taxon>Bosea</taxon>
    </lineage>
</organism>
<proteinExistence type="predicted"/>
<accession>A0ABW0IWB0</accession>
<evidence type="ECO:0000313" key="3">
    <source>
        <dbReference type="Proteomes" id="UP001596053"/>
    </source>
</evidence>
<feature type="domain" description="ChrR-like cupin" evidence="1">
    <location>
        <begin position="17"/>
        <end position="115"/>
    </location>
</feature>
<reference evidence="3" key="1">
    <citation type="journal article" date="2019" name="Int. J. Syst. Evol. Microbiol.">
        <title>The Global Catalogue of Microorganisms (GCM) 10K type strain sequencing project: providing services to taxonomists for standard genome sequencing and annotation.</title>
        <authorList>
            <consortium name="The Broad Institute Genomics Platform"/>
            <consortium name="The Broad Institute Genome Sequencing Center for Infectious Disease"/>
            <person name="Wu L."/>
            <person name="Ma J."/>
        </authorList>
    </citation>
    <scope>NUCLEOTIDE SEQUENCE [LARGE SCALE GENOMIC DNA]</scope>
    <source>
        <strain evidence="3">NCAIM B.01391</strain>
    </source>
</reference>
<protein>
    <submittedName>
        <fullName evidence="2">Cupin domain-containing protein</fullName>
    </submittedName>
</protein>
<dbReference type="RefSeq" id="WP_245451184.1">
    <property type="nucleotide sequence ID" value="NZ_JBHSLW010000029.1"/>
</dbReference>
<dbReference type="SUPFAM" id="SSF51182">
    <property type="entry name" value="RmlC-like cupins"/>
    <property type="match status" value="1"/>
</dbReference>
<dbReference type="Proteomes" id="UP001596053">
    <property type="component" value="Unassembled WGS sequence"/>
</dbReference>
<sequence length="126" mass="13723">MSKAPRRHIEMLPFDDDDGWLPLPGFPAGLEVKMLADDLDEENKTGARTRLVRFAPGVATTEPLVHDYWEEVFVIKGAIGPIGGGAATPDAMMYSCRPPGTPHGPFRSESGCTMLEVQYYVADALS</sequence>
<dbReference type="EMBL" id="JBHSLW010000029">
    <property type="protein sequence ID" value="MFC5421463.1"/>
    <property type="molecule type" value="Genomic_DNA"/>
</dbReference>
<name>A0ABW0IWB0_9HYPH</name>
<dbReference type="InterPro" id="IPR011051">
    <property type="entry name" value="RmlC_Cupin_sf"/>
</dbReference>
<comment type="caution">
    <text evidence="2">The sequence shown here is derived from an EMBL/GenBank/DDBJ whole genome shotgun (WGS) entry which is preliminary data.</text>
</comment>
<evidence type="ECO:0000259" key="1">
    <source>
        <dbReference type="Pfam" id="PF12973"/>
    </source>
</evidence>
<keyword evidence="3" id="KW-1185">Reference proteome</keyword>
<dbReference type="InterPro" id="IPR014710">
    <property type="entry name" value="RmlC-like_jellyroll"/>
</dbReference>
<gene>
    <name evidence="2" type="ORF">ACFPOB_18040</name>
</gene>
<dbReference type="InterPro" id="IPR025979">
    <property type="entry name" value="ChrR-like_cupin_dom"/>
</dbReference>
<evidence type="ECO:0000313" key="2">
    <source>
        <dbReference type="EMBL" id="MFC5421463.1"/>
    </source>
</evidence>
<dbReference type="Gene3D" id="2.60.120.10">
    <property type="entry name" value="Jelly Rolls"/>
    <property type="match status" value="1"/>
</dbReference>
<dbReference type="Pfam" id="PF12973">
    <property type="entry name" value="Cupin_7"/>
    <property type="match status" value="1"/>
</dbReference>